<evidence type="ECO:0000259" key="2">
    <source>
        <dbReference type="Pfam" id="PF09361"/>
    </source>
</evidence>
<proteinExistence type="predicted"/>
<reference evidence="3 4" key="1">
    <citation type="submission" date="2018-05" db="EMBL/GenBank/DDBJ databases">
        <title>Genomic Encyclopedia of Type Strains, Phase IV (KMG-IV): sequencing the most valuable type-strain genomes for metagenomic binning, comparative biology and taxonomic classification.</title>
        <authorList>
            <person name="Goeker M."/>
        </authorList>
    </citation>
    <scope>NUCLEOTIDE SEQUENCE [LARGE SCALE GENOMIC DNA]</scope>
    <source>
        <strain evidence="3 4">DSM 6462</strain>
    </source>
</reference>
<dbReference type="Proteomes" id="UP000248021">
    <property type="component" value="Unassembled WGS sequence"/>
</dbReference>
<dbReference type="RefSeq" id="WP_110376305.1">
    <property type="nucleotide sequence ID" value="NZ_CAKNFM010000006.1"/>
</dbReference>
<feature type="coiled-coil region" evidence="1">
    <location>
        <begin position="93"/>
        <end position="120"/>
    </location>
</feature>
<evidence type="ECO:0000256" key="1">
    <source>
        <dbReference type="SAM" id="Coils"/>
    </source>
</evidence>
<dbReference type="Pfam" id="PF09361">
    <property type="entry name" value="Phasin_2"/>
    <property type="match status" value="1"/>
</dbReference>
<name>A0A2V3U2E3_9HYPH</name>
<accession>A0A2V3U2E3</accession>
<protein>
    <submittedName>
        <fullName evidence="3">Phasin</fullName>
    </submittedName>
</protein>
<keyword evidence="4" id="KW-1185">Reference proteome</keyword>
<feature type="domain" description="Phasin" evidence="2">
    <location>
        <begin position="36"/>
        <end position="127"/>
    </location>
</feature>
<evidence type="ECO:0000313" key="3">
    <source>
        <dbReference type="EMBL" id="PXW56585.1"/>
    </source>
</evidence>
<dbReference type="AlphaFoldDB" id="A0A2V3U2E3"/>
<dbReference type="OrthoDB" id="7856369at2"/>
<comment type="caution">
    <text evidence="3">The sequence shown here is derived from an EMBL/GenBank/DDBJ whole genome shotgun (WGS) entry which is preliminary data.</text>
</comment>
<sequence>MSQPNFPHFEIPAEFRQFAEQGVEQARKAFTGFLDAANKAVDTFAAPNTFNGGAGDVTRRTLAYAEHNVTAALDLAQKLVKSKDVSEAMKHQADYLQSQAASLQNQLKDFTAAVQKAGEDVATTATKAATPKGGTSKAG</sequence>
<evidence type="ECO:0000313" key="4">
    <source>
        <dbReference type="Proteomes" id="UP000248021"/>
    </source>
</evidence>
<gene>
    <name evidence="3" type="ORF">C7450_108337</name>
</gene>
<organism evidence="3 4">
    <name type="scientific">Chelatococcus asaccharovorans</name>
    <dbReference type="NCBI Taxonomy" id="28210"/>
    <lineage>
        <taxon>Bacteria</taxon>
        <taxon>Pseudomonadati</taxon>
        <taxon>Pseudomonadota</taxon>
        <taxon>Alphaproteobacteria</taxon>
        <taxon>Hyphomicrobiales</taxon>
        <taxon>Chelatococcaceae</taxon>
        <taxon>Chelatococcus</taxon>
    </lineage>
</organism>
<keyword evidence="1" id="KW-0175">Coiled coil</keyword>
<dbReference type="EMBL" id="QJJK01000008">
    <property type="protein sequence ID" value="PXW56585.1"/>
    <property type="molecule type" value="Genomic_DNA"/>
</dbReference>
<dbReference type="InterPro" id="IPR018968">
    <property type="entry name" value="Phasin"/>
</dbReference>